<dbReference type="InterPro" id="IPR019455">
    <property type="entry name" value="Acetolactate_synth_ssu_C"/>
</dbReference>
<proteinExistence type="inferred from homology"/>
<evidence type="ECO:0000256" key="2">
    <source>
        <dbReference type="ARBA" id="ARBA00005025"/>
    </source>
</evidence>
<dbReference type="UniPathway" id="UPA00049">
    <property type="reaction ID" value="UER00059"/>
</dbReference>
<evidence type="ECO:0000256" key="4">
    <source>
        <dbReference type="ARBA" id="ARBA00011744"/>
    </source>
</evidence>
<dbReference type="InterPro" id="IPR054480">
    <property type="entry name" value="AHAS_small-like_ACT"/>
</dbReference>
<dbReference type="InterPro" id="IPR045865">
    <property type="entry name" value="ACT-like_dom_sf"/>
</dbReference>
<evidence type="ECO:0000313" key="11">
    <source>
        <dbReference type="Proteomes" id="UP000184206"/>
    </source>
</evidence>
<keyword evidence="8" id="KW-0808">Transferase</keyword>
<dbReference type="STRING" id="1123231.SAMN02745189_00821"/>
<evidence type="ECO:0000256" key="7">
    <source>
        <dbReference type="ARBA" id="ARBA00048670"/>
    </source>
</evidence>
<dbReference type="Gene3D" id="3.30.70.1150">
    <property type="entry name" value="ACT-like. Chain A, domain 2"/>
    <property type="match status" value="1"/>
</dbReference>
<sequence>MRRIITATVQNSSGVLNRVTGLLSRRGFNIESITVGGTEQEGISKITFVVEVEESQKVEQLTKQLHKQIDVLKVNDITHHNKVARELCLIKVVATPQSRSEISGIVEPFRARILDISKNSLIVEVTGKPDKVEALIDLLTPYGIKELSRTGITAFTRGTQNKQISDYQTLIV</sequence>
<dbReference type="PANTHER" id="PTHR30239:SF0">
    <property type="entry name" value="ACETOLACTATE SYNTHASE SMALL SUBUNIT 1, CHLOROPLASTIC"/>
    <property type="match status" value="1"/>
</dbReference>
<dbReference type="GO" id="GO:0009097">
    <property type="term" value="P:isoleucine biosynthetic process"/>
    <property type="evidence" value="ECO:0007669"/>
    <property type="project" value="UniProtKB-UniRule"/>
</dbReference>
<dbReference type="PANTHER" id="PTHR30239">
    <property type="entry name" value="ACETOLACTATE SYNTHASE SMALL SUBUNIT"/>
    <property type="match status" value="1"/>
</dbReference>
<keyword evidence="11" id="KW-1185">Reference proteome</keyword>
<comment type="subunit">
    <text evidence="4 8">Dimer of large and small chains.</text>
</comment>
<comment type="catalytic activity">
    <reaction evidence="7 8">
        <text>2 pyruvate + H(+) = (2S)-2-acetolactate + CO2</text>
        <dbReference type="Rhea" id="RHEA:25249"/>
        <dbReference type="ChEBI" id="CHEBI:15361"/>
        <dbReference type="ChEBI" id="CHEBI:15378"/>
        <dbReference type="ChEBI" id="CHEBI:16526"/>
        <dbReference type="ChEBI" id="CHEBI:58476"/>
        <dbReference type="EC" id="2.2.1.6"/>
    </reaction>
</comment>
<dbReference type="Pfam" id="PF22629">
    <property type="entry name" value="ACT_AHAS_ss"/>
    <property type="match status" value="1"/>
</dbReference>
<organism evidence="10 11">
    <name type="scientific">Lacicoccus alkaliphilus DSM 16010</name>
    <dbReference type="NCBI Taxonomy" id="1123231"/>
    <lineage>
        <taxon>Bacteria</taxon>
        <taxon>Bacillati</taxon>
        <taxon>Bacillota</taxon>
        <taxon>Bacilli</taxon>
        <taxon>Bacillales</taxon>
        <taxon>Salinicoccaceae</taxon>
        <taxon>Lacicoccus</taxon>
    </lineage>
</organism>
<dbReference type="UniPathway" id="UPA00047">
    <property type="reaction ID" value="UER00055"/>
</dbReference>
<protein>
    <recommendedName>
        <fullName evidence="8">Acetolactate synthase small subunit</fullName>
        <shortName evidence="8">AHAS</shortName>
        <shortName evidence="8">ALS</shortName>
        <ecNumber evidence="8">2.2.1.6</ecNumber>
    </recommendedName>
    <alternativeName>
        <fullName evidence="8">Acetohydroxy-acid synthase small subunit</fullName>
    </alternativeName>
</protein>
<name>A0A1M7CLJ1_9BACL</name>
<reference evidence="10 11" key="1">
    <citation type="submission" date="2016-11" db="EMBL/GenBank/DDBJ databases">
        <authorList>
            <person name="Jaros S."/>
            <person name="Januszkiewicz K."/>
            <person name="Wedrychowicz H."/>
        </authorList>
    </citation>
    <scope>NUCLEOTIDE SEQUENCE [LARGE SCALE GENOMIC DNA]</scope>
    <source>
        <strain evidence="10 11">DSM 16010</strain>
    </source>
</reference>
<dbReference type="GO" id="GO:1990610">
    <property type="term" value="F:acetolactate synthase regulator activity"/>
    <property type="evidence" value="ECO:0007669"/>
    <property type="project" value="UniProtKB-UniRule"/>
</dbReference>
<dbReference type="GO" id="GO:0005829">
    <property type="term" value="C:cytosol"/>
    <property type="evidence" value="ECO:0007669"/>
    <property type="project" value="TreeGrafter"/>
</dbReference>
<dbReference type="Proteomes" id="UP000184206">
    <property type="component" value="Unassembled WGS sequence"/>
</dbReference>
<comment type="similarity">
    <text evidence="3 8">Belongs to the acetolactate synthase small subunit family.</text>
</comment>
<accession>A0A1M7CLJ1</accession>
<dbReference type="PROSITE" id="PS51671">
    <property type="entry name" value="ACT"/>
    <property type="match status" value="1"/>
</dbReference>
<dbReference type="SUPFAM" id="SSF55021">
    <property type="entry name" value="ACT-like"/>
    <property type="match status" value="2"/>
</dbReference>
<feature type="domain" description="ACT" evidence="9">
    <location>
        <begin position="4"/>
        <end position="79"/>
    </location>
</feature>
<dbReference type="InterPro" id="IPR002912">
    <property type="entry name" value="ACT_dom"/>
</dbReference>
<keyword evidence="5 8" id="KW-0028">Amino-acid biosynthesis</keyword>
<dbReference type="InterPro" id="IPR039557">
    <property type="entry name" value="AHAS_ACT"/>
</dbReference>
<evidence type="ECO:0000256" key="1">
    <source>
        <dbReference type="ARBA" id="ARBA00004974"/>
    </source>
</evidence>
<dbReference type="FunFam" id="3.30.70.1150:FF:000001">
    <property type="entry name" value="Acetolactate synthase small subunit"/>
    <property type="match status" value="1"/>
</dbReference>
<dbReference type="GO" id="GO:0003984">
    <property type="term" value="F:acetolactate synthase activity"/>
    <property type="evidence" value="ECO:0007669"/>
    <property type="project" value="UniProtKB-UniRule"/>
</dbReference>
<dbReference type="Pfam" id="PF10369">
    <property type="entry name" value="ALS_ss_C"/>
    <property type="match status" value="1"/>
</dbReference>
<dbReference type="RefSeq" id="WP_072708531.1">
    <property type="nucleotide sequence ID" value="NZ_FRCF01000002.1"/>
</dbReference>
<evidence type="ECO:0000259" key="9">
    <source>
        <dbReference type="PROSITE" id="PS51671"/>
    </source>
</evidence>
<dbReference type="NCBIfam" id="NF008864">
    <property type="entry name" value="PRK11895.1"/>
    <property type="match status" value="1"/>
</dbReference>
<evidence type="ECO:0000256" key="6">
    <source>
        <dbReference type="ARBA" id="ARBA00023304"/>
    </source>
</evidence>
<dbReference type="Gene3D" id="3.30.70.260">
    <property type="match status" value="1"/>
</dbReference>
<comment type="pathway">
    <text evidence="2 8">Amino-acid biosynthesis; L-valine biosynthesis; L-valine from pyruvate: step 1/4.</text>
</comment>
<dbReference type="InterPro" id="IPR027271">
    <property type="entry name" value="Acetolactate_synth/TF_NikR_C"/>
</dbReference>
<dbReference type="FunFam" id="3.30.70.260:FF:000001">
    <property type="entry name" value="Acetolactate synthase, small subunit"/>
    <property type="match status" value="1"/>
</dbReference>
<dbReference type="NCBIfam" id="TIGR00119">
    <property type="entry name" value="acolac_sm"/>
    <property type="match status" value="1"/>
</dbReference>
<dbReference type="InterPro" id="IPR004789">
    <property type="entry name" value="Acetalactate_synth_ssu"/>
</dbReference>
<dbReference type="GO" id="GO:0009099">
    <property type="term" value="P:L-valine biosynthetic process"/>
    <property type="evidence" value="ECO:0007669"/>
    <property type="project" value="UniProtKB-UniRule"/>
</dbReference>
<dbReference type="OrthoDB" id="9787365at2"/>
<comment type="function">
    <text evidence="8">Catalyzes the conversion of 2 pyruvate molecules into acetolactate in the first common step of the biosynthetic pathway of the branched-amino acids such as leucine, isoleucine, and valine.</text>
</comment>
<dbReference type="AlphaFoldDB" id="A0A1M7CLJ1"/>
<dbReference type="EC" id="2.2.1.6" evidence="8"/>
<evidence type="ECO:0000256" key="8">
    <source>
        <dbReference type="RuleBase" id="RU368092"/>
    </source>
</evidence>
<keyword evidence="6 8" id="KW-0100">Branched-chain amino acid biosynthesis</keyword>
<evidence type="ECO:0000313" key="10">
    <source>
        <dbReference type="EMBL" id="SHL68144.1"/>
    </source>
</evidence>
<evidence type="ECO:0000256" key="5">
    <source>
        <dbReference type="ARBA" id="ARBA00022605"/>
    </source>
</evidence>
<comment type="pathway">
    <text evidence="1 8">Amino-acid biosynthesis; L-isoleucine biosynthesis; L-isoleucine from 2-oxobutanoate: step 1/4.</text>
</comment>
<evidence type="ECO:0000256" key="3">
    <source>
        <dbReference type="ARBA" id="ARBA00006341"/>
    </source>
</evidence>
<dbReference type="CDD" id="cd04878">
    <property type="entry name" value="ACT_AHAS"/>
    <property type="match status" value="1"/>
</dbReference>
<dbReference type="EMBL" id="FRCF01000002">
    <property type="protein sequence ID" value="SHL68144.1"/>
    <property type="molecule type" value="Genomic_DNA"/>
</dbReference>
<gene>
    <name evidence="10" type="ORF">SAMN02745189_00821</name>
</gene>